<reference evidence="7 8" key="1">
    <citation type="submission" date="2024-02" db="EMBL/GenBank/DDBJ databases">
        <title>De novo assembly and annotation of 12 fungi associated with fruit tree decline syndrome in Ontario, Canada.</title>
        <authorList>
            <person name="Sulman M."/>
            <person name="Ellouze W."/>
            <person name="Ilyukhin E."/>
        </authorList>
    </citation>
    <scope>NUCLEOTIDE SEQUENCE [LARGE SCALE GENOMIC DNA]</scope>
    <source>
        <strain evidence="7 8">M11/M66-122</strain>
    </source>
</reference>
<feature type="transmembrane region" description="Helical" evidence="5">
    <location>
        <begin position="322"/>
        <end position="341"/>
    </location>
</feature>
<organism evidence="7 8">
    <name type="scientific">Diatrype stigma</name>
    <dbReference type="NCBI Taxonomy" id="117547"/>
    <lineage>
        <taxon>Eukaryota</taxon>
        <taxon>Fungi</taxon>
        <taxon>Dikarya</taxon>
        <taxon>Ascomycota</taxon>
        <taxon>Pezizomycotina</taxon>
        <taxon>Sordariomycetes</taxon>
        <taxon>Xylariomycetidae</taxon>
        <taxon>Xylariales</taxon>
        <taxon>Diatrypaceae</taxon>
        <taxon>Diatrype</taxon>
    </lineage>
</organism>
<evidence type="ECO:0000256" key="4">
    <source>
        <dbReference type="ARBA" id="ARBA00023136"/>
    </source>
</evidence>
<dbReference type="PANTHER" id="PTHR23501">
    <property type="entry name" value="MAJOR FACILITATOR SUPERFAMILY"/>
    <property type="match status" value="1"/>
</dbReference>
<evidence type="ECO:0000313" key="7">
    <source>
        <dbReference type="EMBL" id="KAK7757129.1"/>
    </source>
</evidence>
<protein>
    <recommendedName>
        <fullName evidence="6">Major facilitator superfamily (MFS) profile domain-containing protein</fullName>
    </recommendedName>
</protein>
<comment type="subcellular location">
    <subcellularLocation>
        <location evidence="1">Membrane</location>
        <topology evidence="1">Multi-pass membrane protein</topology>
    </subcellularLocation>
</comment>
<evidence type="ECO:0000313" key="8">
    <source>
        <dbReference type="Proteomes" id="UP001320420"/>
    </source>
</evidence>
<dbReference type="InterPro" id="IPR020846">
    <property type="entry name" value="MFS_dom"/>
</dbReference>
<feature type="transmembrane region" description="Helical" evidence="5">
    <location>
        <begin position="151"/>
        <end position="171"/>
    </location>
</feature>
<sequence>MAPSQQRIISYRVGTTDEIQTIAHDLSATTLEAFWASIAFMLAVVIVQPVYTSISNVFGRLAPLYVAFCFFMIGSIVFAISIDMGVLITGRVLQGIGAGGLDVLNEIILADITTLKERPMYLGMMAIPVAGGTILGPIIGGLLSQYATWRWVGWINLPVSAVGLVLVIFFLKLQALKASVRQKLRRLDWTGLIFFTGGCTLVALPVAWAGALFPWSSWKTILPLCLGVLLLVGFSWYETKPEEPVFPYRIFKHRTAAVSLFGALLHGLVAYSIVFYAPLFFQAVFLDDPLQSAVSTLPLACCSVAFGVIGAVAVEVIRKYRLIILASWVFAAVGMGLLTLWDRDASRAAKASFQIILGIGTGNLFSVLNLPMQASVPHVDDMGLAAGTLISFRLFGALIGLSMCSTVFTSVFSMEIGSLGPLPDSIAVLYDAQHALESIPLLRQSEISSEALDVIIKAYMSSMYAVFWMLAGVSLVGFLSSFLIKEISLEKEELGRQQFDVGQ</sequence>
<keyword evidence="2 5" id="KW-0812">Transmembrane</keyword>
<dbReference type="InterPro" id="IPR036259">
    <property type="entry name" value="MFS_trans_sf"/>
</dbReference>
<feature type="transmembrane region" description="Helical" evidence="5">
    <location>
        <begin position="192"/>
        <end position="215"/>
    </location>
</feature>
<dbReference type="SUPFAM" id="SSF103473">
    <property type="entry name" value="MFS general substrate transporter"/>
    <property type="match status" value="1"/>
</dbReference>
<dbReference type="GO" id="GO:0022857">
    <property type="term" value="F:transmembrane transporter activity"/>
    <property type="evidence" value="ECO:0007669"/>
    <property type="project" value="InterPro"/>
</dbReference>
<gene>
    <name evidence="7" type="ORF">SLS62_000676</name>
</gene>
<name>A0AAN9YWM5_9PEZI</name>
<dbReference type="PROSITE" id="PS50850">
    <property type="entry name" value="MFS"/>
    <property type="match status" value="1"/>
</dbReference>
<evidence type="ECO:0000259" key="6">
    <source>
        <dbReference type="PROSITE" id="PS50850"/>
    </source>
</evidence>
<dbReference type="Gene3D" id="1.20.1250.20">
    <property type="entry name" value="MFS general substrate transporter like domains"/>
    <property type="match status" value="1"/>
</dbReference>
<keyword evidence="3 5" id="KW-1133">Transmembrane helix</keyword>
<dbReference type="AlphaFoldDB" id="A0AAN9YWM5"/>
<evidence type="ECO:0000256" key="1">
    <source>
        <dbReference type="ARBA" id="ARBA00004141"/>
    </source>
</evidence>
<dbReference type="EMBL" id="JAKJXP020000003">
    <property type="protein sequence ID" value="KAK7757129.1"/>
    <property type="molecule type" value="Genomic_DNA"/>
</dbReference>
<comment type="caution">
    <text evidence="7">The sequence shown here is derived from an EMBL/GenBank/DDBJ whole genome shotgun (WGS) entry which is preliminary data.</text>
</comment>
<dbReference type="PANTHER" id="PTHR23501:SF156">
    <property type="entry name" value="TRANSPORTER, PUTATIVE-RELATED"/>
    <property type="match status" value="1"/>
</dbReference>
<feature type="transmembrane region" description="Helical" evidence="5">
    <location>
        <begin position="64"/>
        <end position="82"/>
    </location>
</feature>
<keyword evidence="4 5" id="KW-0472">Membrane</keyword>
<feature type="transmembrane region" description="Helical" evidence="5">
    <location>
        <begin position="353"/>
        <end position="372"/>
    </location>
</feature>
<feature type="transmembrane region" description="Helical" evidence="5">
    <location>
        <begin position="33"/>
        <end position="52"/>
    </location>
</feature>
<evidence type="ECO:0000256" key="3">
    <source>
        <dbReference type="ARBA" id="ARBA00022989"/>
    </source>
</evidence>
<keyword evidence="8" id="KW-1185">Reference proteome</keyword>
<feature type="transmembrane region" description="Helical" evidence="5">
    <location>
        <begin position="258"/>
        <end position="277"/>
    </location>
</feature>
<evidence type="ECO:0000256" key="5">
    <source>
        <dbReference type="SAM" id="Phobius"/>
    </source>
</evidence>
<feature type="transmembrane region" description="Helical" evidence="5">
    <location>
        <begin position="384"/>
        <end position="412"/>
    </location>
</feature>
<accession>A0AAN9YWM5</accession>
<feature type="transmembrane region" description="Helical" evidence="5">
    <location>
        <begin position="297"/>
        <end position="317"/>
    </location>
</feature>
<dbReference type="InterPro" id="IPR011701">
    <property type="entry name" value="MFS"/>
</dbReference>
<dbReference type="Pfam" id="PF07690">
    <property type="entry name" value="MFS_1"/>
    <property type="match status" value="1"/>
</dbReference>
<dbReference type="GO" id="GO:0005886">
    <property type="term" value="C:plasma membrane"/>
    <property type="evidence" value="ECO:0007669"/>
    <property type="project" value="TreeGrafter"/>
</dbReference>
<feature type="transmembrane region" description="Helical" evidence="5">
    <location>
        <begin position="121"/>
        <end position="139"/>
    </location>
</feature>
<proteinExistence type="predicted"/>
<feature type="transmembrane region" description="Helical" evidence="5">
    <location>
        <begin position="465"/>
        <end position="484"/>
    </location>
</feature>
<feature type="domain" description="Major facilitator superfamily (MFS) profile" evidence="6">
    <location>
        <begin position="1"/>
        <end position="489"/>
    </location>
</feature>
<dbReference type="Proteomes" id="UP001320420">
    <property type="component" value="Unassembled WGS sequence"/>
</dbReference>
<evidence type="ECO:0000256" key="2">
    <source>
        <dbReference type="ARBA" id="ARBA00022692"/>
    </source>
</evidence>
<feature type="transmembrane region" description="Helical" evidence="5">
    <location>
        <begin position="221"/>
        <end position="237"/>
    </location>
</feature>